<proteinExistence type="predicted"/>
<evidence type="ECO:0000313" key="1">
    <source>
        <dbReference type="Proteomes" id="UP000035681"/>
    </source>
</evidence>
<sequence length="193" mass="23418">GQKCNFYRFYIDFIRDNFKNNKIRIKNNTCVKFQKQQHCISNNQKSQVCALYDGDVSENHFKYLHFHQNVCFRFGTLTLKINRNKYVIIDYNNKNVKINYEIFSHPSYFNYLITYDYSALMNYASYNFASFWKLLQICLAYFLYRRLLLKNHVDYQFNYKKDKKSTGLLIYISYIKNTIVKSESYSIFVVFKS</sequence>
<keyword evidence="1" id="KW-1185">Reference proteome</keyword>
<protein>
    <submittedName>
        <fullName evidence="2">Metalloendopeptidase</fullName>
    </submittedName>
</protein>
<reference evidence="2" key="1">
    <citation type="submission" date="2024-02" db="UniProtKB">
        <authorList>
            <consortium name="WormBaseParasite"/>
        </authorList>
    </citation>
    <scope>IDENTIFICATION</scope>
</reference>
<evidence type="ECO:0000313" key="2">
    <source>
        <dbReference type="WBParaSite" id="TCONS_00015458.p2"/>
    </source>
</evidence>
<name>A0AAF5DNY3_STRER</name>
<accession>A0AAF5DNY3</accession>
<dbReference type="WBParaSite" id="TCONS_00015458.p2">
    <property type="protein sequence ID" value="TCONS_00015458.p2"/>
    <property type="gene ID" value="XLOC_009826"/>
</dbReference>
<dbReference type="Proteomes" id="UP000035681">
    <property type="component" value="Unplaced"/>
</dbReference>
<dbReference type="AlphaFoldDB" id="A0AAF5DNY3"/>
<organism evidence="1 2">
    <name type="scientific">Strongyloides stercoralis</name>
    <name type="common">Threadworm</name>
    <dbReference type="NCBI Taxonomy" id="6248"/>
    <lineage>
        <taxon>Eukaryota</taxon>
        <taxon>Metazoa</taxon>
        <taxon>Ecdysozoa</taxon>
        <taxon>Nematoda</taxon>
        <taxon>Chromadorea</taxon>
        <taxon>Rhabditida</taxon>
        <taxon>Tylenchina</taxon>
        <taxon>Panagrolaimomorpha</taxon>
        <taxon>Strongyloidoidea</taxon>
        <taxon>Strongyloididae</taxon>
        <taxon>Strongyloides</taxon>
    </lineage>
</organism>